<dbReference type="InterPro" id="IPR037107">
    <property type="entry name" value="Put_OMP_sf"/>
</dbReference>
<comment type="caution">
    <text evidence="1">The sequence shown here is derived from an EMBL/GenBank/DDBJ whole genome shotgun (WGS) entry which is preliminary data.</text>
</comment>
<protein>
    <submittedName>
        <fullName evidence="1">Lipid A deacylase LpxR family protein</fullName>
    </submittedName>
</protein>
<dbReference type="InterPro" id="IPR018707">
    <property type="entry name" value="LpxR"/>
</dbReference>
<gene>
    <name evidence="1" type="ORF">RQM59_04170</name>
</gene>
<accession>A0ABU3LCW3</accession>
<dbReference type="Proteomes" id="UP001257277">
    <property type="component" value="Unassembled WGS sequence"/>
</dbReference>
<dbReference type="EMBL" id="JAVTTO010000002">
    <property type="protein sequence ID" value="MDT7831560.1"/>
    <property type="molecule type" value="Genomic_DNA"/>
</dbReference>
<evidence type="ECO:0000313" key="1">
    <source>
        <dbReference type="EMBL" id="MDT7831560.1"/>
    </source>
</evidence>
<keyword evidence="2" id="KW-1185">Reference proteome</keyword>
<dbReference type="Gene3D" id="2.40.128.140">
    <property type="entry name" value="Outer membrane protein"/>
    <property type="match status" value="1"/>
</dbReference>
<sequence length="316" mass="36521">MTIRIFLIFFCISFVSIAQQKLSKEFSFVNDNDLFVSYKKDRYYTNGMFFTYRNLAKTKDQKLEKKIHEWQLGHLMFTPHKPTILSVTEHDRPFASYLYGSFGIKKVYKNQQILKGEVQLGVIGPSALGESLQNFIHDIYGFARPIGWKYQIRNAVGINVNAHYTRNLSTDKDNRNDINFINSLRIGTVFTDVTTGIHGRLGFLNLEPITNSVAFNTSLNNEQTSGVRGVESMFYYKTTLTYVLYDATIQGSFLNTSSPVTYSINPFRFDFEMGLLFTANRVNFGYSYHFYTDKMKNLKFSKGNSYGSLRLNYLFN</sequence>
<organism evidence="1 2">
    <name type="scientific">Asprobacillus argus</name>
    <dbReference type="NCBI Taxonomy" id="3076534"/>
    <lineage>
        <taxon>Bacteria</taxon>
        <taxon>Pseudomonadati</taxon>
        <taxon>Bacteroidota</taxon>
        <taxon>Flavobacteriia</taxon>
        <taxon>Flavobacteriales</taxon>
        <taxon>Flavobacteriaceae</taxon>
        <taxon>Asprobacillus</taxon>
    </lineage>
</organism>
<reference evidence="1 2" key="1">
    <citation type="submission" date="2023-09" db="EMBL/GenBank/DDBJ databases">
        <title>Novel taxa isolated from Blanes Bay.</title>
        <authorList>
            <person name="Rey-Velasco X."/>
            <person name="Lucena T."/>
        </authorList>
    </citation>
    <scope>NUCLEOTIDE SEQUENCE [LARGE SCALE GENOMIC DNA]</scope>
    <source>
        <strain evidence="1 2">S356</strain>
    </source>
</reference>
<dbReference type="Pfam" id="PF09982">
    <property type="entry name" value="LpxR"/>
    <property type="match status" value="1"/>
</dbReference>
<evidence type="ECO:0000313" key="2">
    <source>
        <dbReference type="Proteomes" id="UP001257277"/>
    </source>
</evidence>
<name>A0ABU3LCW3_9FLAO</name>
<dbReference type="RefSeq" id="WP_349240820.1">
    <property type="nucleotide sequence ID" value="NZ_JAVTTO010000002.1"/>
</dbReference>
<proteinExistence type="predicted"/>